<accession>A0ABQ8TKM6</accession>
<feature type="region of interest" description="Disordered" evidence="1">
    <location>
        <begin position="218"/>
        <end position="245"/>
    </location>
</feature>
<evidence type="ECO:0000256" key="1">
    <source>
        <dbReference type="SAM" id="MobiDB-lite"/>
    </source>
</evidence>
<gene>
    <name evidence="2" type="ORF">ANN_13526</name>
</gene>
<comment type="caution">
    <text evidence="2">The sequence shown here is derived from an EMBL/GenBank/DDBJ whole genome shotgun (WGS) entry which is preliminary data.</text>
</comment>
<dbReference type="Proteomes" id="UP001148838">
    <property type="component" value="Unassembled WGS sequence"/>
</dbReference>
<name>A0ABQ8TKM6_PERAM</name>
<organism evidence="2 3">
    <name type="scientific">Periplaneta americana</name>
    <name type="common">American cockroach</name>
    <name type="synonym">Blatta americana</name>
    <dbReference type="NCBI Taxonomy" id="6978"/>
    <lineage>
        <taxon>Eukaryota</taxon>
        <taxon>Metazoa</taxon>
        <taxon>Ecdysozoa</taxon>
        <taxon>Arthropoda</taxon>
        <taxon>Hexapoda</taxon>
        <taxon>Insecta</taxon>
        <taxon>Pterygota</taxon>
        <taxon>Neoptera</taxon>
        <taxon>Polyneoptera</taxon>
        <taxon>Dictyoptera</taxon>
        <taxon>Blattodea</taxon>
        <taxon>Blattoidea</taxon>
        <taxon>Blattidae</taxon>
        <taxon>Blattinae</taxon>
        <taxon>Periplaneta</taxon>
    </lineage>
</organism>
<keyword evidence="3" id="KW-1185">Reference proteome</keyword>
<sequence length="245" mass="29009">MKRVRIRNTIESNCEYIPENDHVSQHHKVTEMWDVIEDDGKTNSESGTVQWPTMKMKKKKNISIYESYRVMFRQLLCFRCAAHYIKVNVDICFSEKINTFASAHTSQFTRYHMYADDLQIYLHFHPDETSDAVNKINEDLNSISLWAHKFGLRINPDKTQEIHNVSKSGSLFIVRTNQMPEEEPTTYHRKYSSHRDYYIYIPVRRLFPYPTTALKMIKTQRSKRQPPTPRQHGRSPEAYPNTNST</sequence>
<reference evidence="2 3" key="1">
    <citation type="journal article" date="2022" name="Allergy">
        <title>Genome assembly and annotation of Periplaneta americana reveal a comprehensive cockroach allergen profile.</title>
        <authorList>
            <person name="Wang L."/>
            <person name="Xiong Q."/>
            <person name="Saelim N."/>
            <person name="Wang L."/>
            <person name="Nong W."/>
            <person name="Wan A.T."/>
            <person name="Shi M."/>
            <person name="Liu X."/>
            <person name="Cao Q."/>
            <person name="Hui J.H.L."/>
            <person name="Sookrung N."/>
            <person name="Leung T.F."/>
            <person name="Tungtrongchitr A."/>
            <person name="Tsui S.K.W."/>
        </authorList>
    </citation>
    <scope>NUCLEOTIDE SEQUENCE [LARGE SCALE GENOMIC DNA]</scope>
    <source>
        <strain evidence="2">PWHHKU_190912</strain>
    </source>
</reference>
<dbReference type="EMBL" id="JAJSOF020000009">
    <property type="protein sequence ID" value="KAJ4446828.1"/>
    <property type="molecule type" value="Genomic_DNA"/>
</dbReference>
<proteinExistence type="predicted"/>
<evidence type="ECO:0000313" key="3">
    <source>
        <dbReference type="Proteomes" id="UP001148838"/>
    </source>
</evidence>
<protein>
    <recommendedName>
        <fullName evidence="4">Reverse transcriptase domain-containing protein</fullName>
    </recommendedName>
</protein>
<evidence type="ECO:0008006" key="4">
    <source>
        <dbReference type="Google" id="ProtNLM"/>
    </source>
</evidence>
<evidence type="ECO:0000313" key="2">
    <source>
        <dbReference type="EMBL" id="KAJ4446828.1"/>
    </source>
</evidence>